<proteinExistence type="predicted"/>
<dbReference type="PANTHER" id="PTHR30595">
    <property type="entry name" value="GLPR-RELATED TRANSCRIPTIONAL REPRESSOR"/>
    <property type="match status" value="1"/>
</dbReference>
<comment type="caution">
    <text evidence="1">The sequence shown here is derived from an EMBL/GenBank/DDBJ whole genome shotgun (WGS) entry which is preliminary data.</text>
</comment>
<dbReference type="Proteomes" id="UP000886814">
    <property type="component" value="Unassembled WGS sequence"/>
</dbReference>
<dbReference type="InterPro" id="IPR038475">
    <property type="entry name" value="RecG_C_sf"/>
</dbReference>
<organism evidence="1 2">
    <name type="scientific">Candidatus Blautia stercorigallinarum</name>
    <dbReference type="NCBI Taxonomy" id="2838501"/>
    <lineage>
        <taxon>Bacteria</taxon>
        <taxon>Bacillati</taxon>
        <taxon>Bacillota</taxon>
        <taxon>Clostridia</taxon>
        <taxon>Lachnospirales</taxon>
        <taxon>Lachnospiraceae</taxon>
        <taxon>Blautia</taxon>
    </lineage>
</organism>
<dbReference type="AlphaFoldDB" id="A0A9D1PG12"/>
<evidence type="ECO:0000313" key="2">
    <source>
        <dbReference type="Proteomes" id="UP000886814"/>
    </source>
</evidence>
<evidence type="ECO:0000313" key="1">
    <source>
        <dbReference type="EMBL" id="HIV40286.1"/>
    </source>
</evidence>
<sequence>MDWKANIIGLERVETPEIPVETIREAVINSYGHRMYNNNQCNEIDVFKDRIEIHTTGGFPKGHTLEKFLDGSKKAIRRNKLMACTIQKIWKRLLPV</sequence>
<dbReference type="Pfam" id="PF13749">
    <property type="entry name" value="HATPase_c_4"/>
    <property type="match status" value="1"/>
</dbReference>
<evidence type="ECO:0008006" key="3">
    <source>
        <dbReference type="Google" id="ProtNLM"/>
    </source>
</evidence>
<protein>
    <recommendedName>
        <fullName evidence="3">ATP-dependent DNA helicase RecG C-terminal domain-containing protein</fullName>
    </recommendedName>
</protein>
<dbReference type="EMBL" id="DXIQ01000106">
    <property type="protein sequence ID" value="HIV40286.1"/>
    <property type="molecule type" value="Genomic_DNA"/>
</dbReference>
<dbReference type="PANTHER" id="PTHR30595:SF6">
    <property type="entry name" value="SCHLAFEN ALBA-2 DOMAIN-CONTAINING PROTEIN"/>
    <property type="match status" value="1"/>
</dbReference>
<gene>
    <name evidence="1" type="ORF">H9747_15045</name>
</gene>
<reference evidence="1" key="1">
    <citation type="journal article" date="2021" name="PeerJ">
        <title>Extensive microbial diversity within the chicken gut microbiome revealed by metagenomics and culture.</title>
        <authorList>
            <person name="Gilroy R."/>
            <person name="Ravi A."/>
            <person name="Getino M."/>
            <person name="Pursley I."/>
            <person name="Horton D.L."/>
            <person name="Alikhan N.F."/>
            <person name="Baker D."/>
            <person name="Gharbi K."/>
            <person name="Hall N."/>
            <person name="Watson M."/>
            <person name="Adriaenssens E.M."/>
            <person name="Foster-Nyarko E."/>
            <person name="Jarju S."/>
            <person name="Secka A."/>
            <person name="Antonio M."/>
            <person name="Oren A."/>
            <person name="Chaudhuri R.R."/>
            <person name="La Ragione R."/>
            <person name="Hildebrand F."/>
            <person name="Pallen M.J."/>
        </authorList>
    </citation>
    <scope>NUCLEOTIDE SEQUENCE</scope>
    <source>
        <strain evidence="1">CHK195-9823</strain>
    </source>
</reference>
<accession>A0A9D1PG12</accession>
<name>A0A9D1PG12_9FIRM</name>
<dbReference type="Gene3D" id="3.30.565.60">
    <property type="match status" value="1"/>
</dbReference>
<reference evidence="1" key="2">
    <citation type="submission" date="2021-04" db="EMBL/GenBank/DDBJ databases">
        <authorList>
            <person name="Gilroy R."/>
        </authorList>
    </citation>
    <scope>NUCLEOTIDE SEQUENCE</scope>
    <source>
        <strain evidence="1">CHK195-9823</strain>
    </source>
</reference>